<comment type="similarity">
    <text evidence="2 10">Belongs to the iron-sulfur dependent L-serine dehydratase family.</text>
</comment>
<evidence type="ECO:0000256" key="6">
    <source>
        <dbReference type="ARBA" id="ARBA00023004"/>
    </source>
</evidence>
<feature type="domain" description="Serine dehydratase beta chain" evidence="11">
    <location>
        <begin position="12"/>
        <end position="89"/>
    </location>
</feature>
<sequence>MSHSIFSIIGPVMVGPSSSHTAGAVRLGGVARALFGELPDEVTIILYGSFGEVYDGHGTDTALVAGVLGLHTHNPEIKRSLEIAQEKGMKVSLVAKPEGGKHYHPNTAKFYFQKGDRKMMVLGSSVGGGLIEITKVDDMPVTFNGESDLIIFTARGDIDVLNLVYGQLHPFGSKLLQMFSHEKRDTGYNRFIIEVDKIPDDLLSNFKDTVGVTRVSVIPHLSPWEGVDDTTIPVIS</sequence>
<evidence type="ECO:0000313" key="13">
    <source>
        <dbReference type="Proteomes" id="UP000230292"/>
    </source>
</evidence>
<accession>A0A2M7H502</accession>
<organism evidence="12 13">
    <name type="scientific">Candidatus Kerfeldbacteria bacterium CG15_BIG_FIL_POST_REV_8_21_14_020_45_12</name>
    <dbReference type="NCBI Taxonomy" id="2014247"/>
    <lineage>
        <taxon>Bacteria</taxon>
        <taxon>Candidatus Kerfeldiibacteriota</taxon>
    </lineage>
</organism>
<dbReference type="InterPro" id="IPR051318">
    <property type="entry name" value="Fe-S_L-Ser"/>
</dbReference>
<dbReference type="NCBIfam" id="TIGR00719">
    <property type="entry name" value="sda_beta"/>
    <property type="match status" value="1"/>
</dbReference>
<comment type="caution">
    <text evidence="12">The sequence shown here is derived from an EMBL/GenBank/DDBJ whole genome shotgun (WGS) entry which is preliminary data.</text>
</comment>
<keyword evidence="7 10" id="KW-0411">Iron-sulfur</keyword>
<evidence type="ECO:0000256" key="8">
    <source>
        <dbReference type="ARBA" id="ARBA00023239"/>
    </source>
</evidence>
<dbReference type="GO" id="GO:0046872">
    <property type="term" value="F:metal ion binding"/>
    <property type="evidence" value="ECO:0007669"/>
    <property type="project" value="UniProtKB-KW"/>
</dbReference>
<dbReference type="Gene3D" id="3.30.1330.90">
    <property type="entry name" value="D-3-phosphoglycerate dehydrogenase, domain 3"/>
    <property type="match status" value="1"/>
</dbReference>
<evidence type="ECO:0000256" key="4">
    <source>
        <dbReference type="ARBA" id="ARBA00022485"/>
    </source>
</evidence>
<dbReference type="EMBL" id="PFGC01000011">
    <property type="protein sequence ID" value="PIW37306.1"/>
    <property type="molecule type" value="Genomic_DNA"/>
</dbReference>
<dbReference type="PIRSF" id="PIRSF036692">
    <property type="entry name" value="SDH_B"/>
    <property type="match status" value="1"/>
</dbReference>
<dbReference type="GO" id="GO:0003941">
    <property type="term" value="F:L-serine ammonia-lyase activity"/>
    <property type="evidence" value="ECO:0007669"/>
    <property type="project" value="UniProtKB-UniRule"/>
</dbReference>
<gene>
    <name evidence="12" type="primary">sdaAB</name>
    <name evidence="12" type="ORF">COW24_00815</name>
</gene>
<dbReference type="InterPro" id="IPR029009">
    <property type="entry name" value="ASB_dom_sf"/>
</dbReference>
<dbReference type="Pfam" id="PF03315">
    <property type="entry name" value="SDH_beta"/>
    <property type="match status" value="1"/>
</dbReference>
<evidence type="ECO:0000256" key="10">
    <source>
        <dbReference type="RuleBase" id="RU366059"/>
    </source>
</evidence>
<evidence type="ECO:0000256" key="2">
    <source>
        <dbReference type="ARBA" id="ARBA00008636"/>
    </source>
</evidence>
<keyword evidence="5 10" id="KW-0479">Metal-binding</keyword>
<dbReference type="PANTHER" id="PTHR30182">
    <property type="entry name" value="L-SERINE DEHYDRATASE"/>
    <property type="match status" value="1"/>
</dbReference>
<dbReference type="GO" id="GO:0006094">
    <property type="term" value="P:gluconeogenesis"/>
    <property type="evidence" value="ECO:0007669"/>
    <property type="project" value="UniProtKB-KW"/>
</dbReference>
<proteinExistence type="inferred from homology"/>
<name>A0A2M7H502_9BACT</name>
<evidence type="ECO:0000256" key="3">
    <source>
        <dbReference type="ARBA" id="ARBA00022432"/>
    </source>
</evidence>
<evidence type="ECO:0000259" key="11">
    <source>
        <dbReference type="Pfam" id="PF03315"/>
    </source>
</evidence>
<protein>
    <recommendedName>
        <fullName evidence="10">L-serine dehydratase</fullName>
        <ecNumber evidence="10">4.3.1.17</ecNumber>
    </recommendedName>
</protein>
<evidence type="ECO:0000256" key="5">
    <source>
        <dbReference type="ARBA" id="ARBA00022723"/>
    </source>
</evidence>
<dbReference type="AlphaFoldDB" id="A0A2M7H502"/>
<keyword evidence="4 10" id="KW-0004">4Fe-4S</keyword>
<evidence type="ECO:0000256" key="7">
    <source>
        <dbReference type="ARBA" id="ARBA00023014"/>
    </source>
</evidence>
<evidence type="ECO:0000256" key="9">
    <source>
        <dbReference type="ARBA" id="ARBA00049406"/>
    </source>
</evidence>
<dbReference type="EC" id="4.3.1.17" evidence="10"/>
<dbReference type="InterPro" id="IPR004643">
    <property type="entry name" value="Fe-S_L-Ser_bsu"/>
</dbReference>
<dbReference type="SUPFAM" id="SSF143548">
    <property type="entry name" value="Serine metabolism enzymes domain"/>
    <property type="match status" value="1"/>
</dbReference>
<keyword evidence="8 10" id="KW-0456">Lyase</keyword>
<evidence type="ECO:0000256" key="1">
    <source>
        <dbReference type="ARBA" id="ARBA00001966"/>
    </source>
</evidence>
<dbReference type="PANTHER" id="PTHR30182:SF12">
    <property type="entry name" value="L-SERINE DEHYDRATASE, BETA CHAIN-RELATED"/>
    <property type="match status" value="1"/>
</dbReference>
<reference evidence="12 13" key="1">
    <citation type="submission" date="2017-09" db="EMBL/GenBank/DDBJ databases">
        <title>Depth-based differentiation of microbial function through sediment-hosted aquifers and enrichment of novel symbionts in the deep terrestrial subsurface.</title>
        <authorList>
            <person name="Probst A.J."/>
            <person name="Ladd B."/>
            <person name="Jarett J.K."/>
            <person name="Geller-Mcgrath D.E."/>
            <person name="Sieber C.M."/>
            <person name="Emerson J.B."/>
            <person name="Anantharaman K."/>
            <person name="Thomas B.C."/>
            <person name="Malmstrom R."/>
            <person name="Stieglmeier M."/>
            <person name="Klingl A."/>
            <person name="Woyke T."/>
            <person name="Ryan C.M."/>
            <person name="Banfield J.F."/>
        </authorList>
    </citation>
    <scope>NUCLEOTIDE SEQUENCE [LARGE SCALE GENOMIC DNA]</scope>
    <source>
        <strain evidence="12">CG15_BIG_FIL_POST_REV_8_21_14_020_45_12</strain>
    </source>
</reference>
<comment type="cofactor">
    <cofactor evidence="1 10">
        <name>[4Fe-4S] cluster</name>
        <dbReference type="ChEBI" id="CHEBI:49883"/>
    </cofactor>
</comment>
<dbReference type="GO" id="GO:0051539">
    <property type="term" value="F:4 iron, 4 sulfur cluster binding"/>
    <property type="evidence" value="ECO:0007669"/>
    <property type="project" value="UniProtKB-UniRule"/>
</dbReference>
<comment type="catalytic activity">
    <reaction evidence="9 10">
        <text>L-serine = pyruvate + NH4(+)</text>
        <dbReference type="Rhea" id="RHEA:19169"/>
        <dbReference type="ChEBI" id="CHEBI:15361"/>
        <dbReference type="ChEBI" id="CHEBI:28938"/>
        <dbReference type="ChEBI" id="CHEBI:33384"/>
        <dbReference type="EC" id="4.3.1.17"/>
    </reaction>
</comment>
<keyword evidence="3 10" id="KW-0312">Gluconeogenesis</keyword>
<keyword evidence="6 10" id="KW-0408">Iron</keyword>
<dbReference type="Proteomes" id="UP000230292">
    <property type="component" value="Unassembled WGS sequence"/>
</dbReference>
<evidence type="ECO:0000313" key="12">
    <source>
        <dbReference type="EMBL" id="PIW37306.1"/>
    </source>
</evidence>
<dbReference type="InterPro" id="IPR005131">
    <property type="entry name" value="Ser_deHydtase_bsu"/>
</dbReference>